<organism evidence="2 3">
    <name type="scientific">Bacteroides fluxus YIT 12057</name>
    <dbReference type="NCBI Taxonomy" id="763034"/>
    <lineage>
        <taxon>Bacteria</taxon>
        <taxon>Pseudomonadati</taxon>
        <taxon>Bacteroidota</taxon>
        <taxon>Bacteroidia</taxon>
        <taxon>Bacteroidales</taxon>
        <taxon>Bacteroidaceae</taxon>
        <taxon>Bacteroides</taxon>
    </lineage>
</organism>
<comment type="caution">
    <text evidence="2">The sequence shown here is derived from an EMBL/GenBank/DDBJ whole genome shotgun (WGS) entry which is preliminary data.</text>
</comment>
<evidence type="ECO:0000313" key="3">
    <source>
        <dbReference type="Proteomes" id="UP000003416"/>
    </source>
</evidence>
<feature type="transmembrane region" description="Helical" evidence="1">
    <location>
        <begin position="54"/>
        <end position="77"/>
    </location>
</feature>
<keyword evidence="1" id="KW-1133">Transmembrane helix</keyword>
<keyword evidence="3" id="KW-1185">Reference proteome</keyword>
<keyword evidence="1" id="KW-0472">Membrane</keyword>
<gene>
    <name evidence="2" type="ORF">HMPREF9446_02580</name>
</gene>
<proteinExistence type="predicted"/>
<dbReference type="AlphaFoldDB" id="F3PV06"/>
<protein>
    <submittedName>
        <fullName evidence="2">Conserved domain protein</fullName>
    </submittedName>
</protein>
<dbReference type="EMBL" id="AFBN01000050">
    <property type="protein sequence ID" value="EGF55757.1"/>
    <property type="molecule type" value="Genomic_DNA"/>
</dbReference>
<accession>F3PV06</accession>
<dbReference type="Proteomes" id="UP000003416">
    <property type="component" value="Unassembled WGS sequence"/>
</dbReference>
<dbReference type="STRING" id="763034.HMPREF9446_02580"/>
<reference evidence="2 3" key="1">
    <citation type="submission" date="2011-02" db="EMBL/GenBank/DDBJ databases">
        <authorList>
            <person name="Weinstock G."/>
            <person name="Sodergren E."/>
            <person name="Clifton S."/>
            <person name="Fulton L."/>
            <person name="Fulton B."/>
            <person name="Courtney L."/>
            <person name="Fronick C."/>
            <person name="Harrison M."/>
            <person name="Strong C."/>
            <person name="Farmer C."/>
            <person name="Delahaunty K."/>
            <person name="Markovic C."/>
            <person name="Hall O."/>
            <person name="Minx P."/>
            <person name="Tomlinson C."/>
            <person name="Mitreva M."/>
            <person name="Hou S."/>
            <person name="Chen J."/>
            <person name="Wollam A."/>
            <person name="Pepin K.H."/>
            <person name="Johnson M."/>
            <person name="Bhonagiri V."/>
            <person name="Zhang X."/>
            <person name="Suruliraj S."/>
            <person name="Warren W."/>
            <person name="Chinwalla A."/>
            <person name="Mardis E.R."/>
            <person name="Wilson R.K."/>
        </authorList>
    </citation>
    <scope>NUCLEOTIDE SEQUENCE [LARGE SCALE GENOMIC DNA]</scope>
    <source>
        <strain evidence="2 3">YIT 12057</strain>
    </source>
</reference>
<name>F3PV06_9BACE</name>
<evidence type="ECO:0000313" key="2">
    <source>
        <dbReference type="EMBL" id="EGF55757.1"/>
    </source>
</evidence>
<dbReference type="HOGENOM" id="CLU_2165880_0_0_10"/>
<sequence length="110" mass="12413">MTGNILFTQTFSLAGHTFFHHLPGMHYERHTQGAVCGFGDYGITVRMFRSLHMIIAHVTGCATALFAVAVRALRIFLNVEGFQRKFFAAASAEGSFGYQFLFHNKNFYQL</sequence>
<keyword evidence="1" id="KW-0812">Transmembrane</keyword>
<evidence type="ECO:0000256" key="1">
    <source>
        <dbReference type="SAM" id="Phobius"/>
    </source>
</evidence>